<evidence type="ECO:0000313" key="3">
    <source>
        <dbReference type="Ensembl" id="ENSNBRP00000014708.1"/>
    </source>
</evidence>
<name>A0A3Q4H470_NEOBR</name>
<dbReference type="GO" id="GO:0005975">
    <property type="term" value="P:carbohydrate metabolic process"/>
    <property type="evidence" value="ECO:0007669"/>
    <property type="project" value="InterPro"/>
</dbReference>
<dbReference type="GO" id="GO:0016301">
    <property type="term" value="F:kinase activity"/>
    <property type="evidence" value="ECO:0007669"/>
    <property type="project" value="InterPro"/>
</dbReference>
<dbReference type="Ensembl" id="ENSNBRT00000015111.1">
    <property type="protein sequence ID" value="ENSNBRP00000014708.1"/>
    <property type="gene ID" value="ENSNBRG00000011374.1"/>
</dbReference>
<dbReference type="SUPFAM" id="SSF53067">
    <property type="entry name" value="Actin-like ATPase domain"/>
    <property type="match status" value="1"/>
</dbReference>
<dbReference type="Proteomes" id="UP000261580">
    <property type="component" value="Unassembled WGS sequence"/>
</dbReference>
<dbReference type="OMA" id="WRAALQC"/>
<dbReference type="STRING" id="32507.ENSNBRP00000014708"/>
<evidence type="ECO:0000256" key="1">
    <source>
        <dbReference type="SAM" id="MobiDB-lite"/>
    </source>
</evidence>
<evidence type="ECO:0000259" key="2">
    <source>
        <dbReference type="Pfam" id="PF00370"/>
    </source>
</evidence>
<organism evidence="3 4">
    <name type="scientific">Neolamprologus brichardi</name>
    <name type="common">Fairy cichlid</name>
    <name type="synonym">Lamprologus brichardi</name>
    <dbReference type="NCBI Taxonomy" id="32507"/>
    <lineage>
        <taxon>Eukaryota</taxon>
        <taxon>Metazoa</taxon>
        <taxon>Chordata</taxon>
        <taxon>Craniata</taxon>
        <taxon>Vertebrata</taxon>
        <taxon>Euteleostomi</taxon>
        <taxon>Actinopterygii</taxon>
        <taxon>Neopterygii</taxon>
        <taxon>Teleostei</taxon>
        <taxon>Neoteleostei</taxon>
        <taxon>Acanthomorphata</taxon>
        <taxon>Ovalentaria</taxon>
        <taxon>Cichlomorphae</taxon>
        <taxon>Cichliformes</taxon>
        <taxon>Cichlidae</taxon>
        <taxon>African cichlids</taxon>
        <taxon>Pseudocrenilabrinae</taxon>
        <taxon>Lamprologini</taxon>
        <taxon>Neolamprologus</taxon>
    </lineage>
</organism>
<dbReference type="GeneTree" id="ENSGT00940000175796"/>
<proteinExistence type="predicted"/>
<accession>A0A3Q4H470</accession>
<reference evidence="3" key="2">
    <citation type="submission" date="2025-09" db="UniProtKB">
        <authorList>
            <consortium name="Ensembl"/>
        </authorList>
    </citation>
    <scope>IDENTIFICATION</scope>
</reference>
<feature type="domain" description="Carbohydrate kinase FGGY N-terminal" evidence="2">
    <location>
        <begin position="12"/>
        <end position="50"/>
    </location>
</feature>
<evidence type="ECO:0000313" key="4">
    <source>
        <dbReference type="Proteomes" id="UP000261580"/>
    </source>
</evidence>
<protein>
    <recommendedName>
        <fullName evidence="2">Carbohydrate kinase FGGY N-terminal domain-containing protein</fullName>
    </recommendedName>
</protein>
<dbReference type="InterPro" id="IPR043129">
    <property type="entry name" value="ATPase_NBD"/>
</dbReference>
<keyword evidence="4" id="KW-1185">Reference proteome</keyword>
<dbReference type="AlphaFoldDB" id="A0A3Q4H470"/>
<dbReference type="InterPro" id="IPR018484">
    <property type="entry name" value="FGGY_N"/>
</dbReference>
<dbReference type="Bgee" id="ENSNBRG00000011374">
    <property type="expression patterns" value="Expressed in muscle tissue and 6 other cell types or tissues"/>
</dbReference>
<feature type="region of interest" description="Disordered" evidence="1">
    <location>
        <begin position="41"/>
        <end position="76"/>
    </location>
</feature>
<reference evidence="3" key="1">
    <citation type="submission" date="2025-08" db="UniProtKB">
        <authorList>
            <consortium name="Ensembl"/>
        </authorList>
    </citation>
    <scope>IDENTIFICATION</scope>
</reference>
<feature type="compositionally biased region" description="Basic residues" evidence="1">
    <location>
        <begin position="65"/>
        <end position="76"/>
    </location>
</feature>
<dbReference type="Pfam" id="PF00370">
    <property type="entry name" value="FGGY_N"/>
    <property type="match status" value="1"/>
</dbReference>
<dbReference type="Gene3D" id="3.30.420.40">
    <property type="match status" value="1"/>
</dbReference>
<sequence length="76" mass="8477">LAKKKIKMDPLVAAIDQGTSSTRFLVFNAKTAELISHHQVEINQSFPKEGGGSDQSERDDPGLGQRHRRAALQRHR</sequence>